<comment type="caution">
    <text evidence="1">The sequence shown here is derived from an EMBL/GenBank/DDBJ whole genome shotgun (WGS) entry which is preliminary data.</text>
</comment>
<dbReference type="EMBL" id="JAESDN010000007">
    <property type="protein sequence ID" value="KAG7047446.1"/>
    <property type="molecule type" value="Genomic_DNA"/>
</dbReference>
<evidence type="ECO:0000313" key="1">
    <source>
        <dbReference type="EMBL" id="KAG7047446.1"/>
    </source>
</evidence>
<organism evidence="1 2">
    <name type="scientific">Colletotrichum scovillei</name>
    <dbReference type="NCBI Taxonomy" id="1209932"/>
    <lineage>
        <taxon>Eukaryota</taxon>
        <taxon>Fungi</taxon>
        <taxon>Dikarya</taxon>
        <taxon>Ascomycota</taxon>
        <taxon>Pezizomycotina</taxon>
        <taxon>Sordariomycetes</taxon>
        <taxon>Hypocreomycetidae</taxon>
        <taxon>Glomerellales</taxon>
        <taxon>Glomerellaceae</taxon>
        <taxon>Colletotrichum</taxon>
        <taxon>Colletotrichum acutatum species complex</taxon>
    </lineage>
</organism>
<proteinExistence type="predicted"/>
<name>A0A9P7R430_9PEZI</name>
<evidence type="ECO:0000313" key="2">
    <source>
        <dbReference type="Proteomes" id="UP000699042"/>
    </source>
</evidence>
<gene>
    <name evidence="1" type="ORF">JMJ77_010798</name>
</gene>
<sequence length="88" mass="9322">MPAVWSQRTDPANPGQALSSFVQSLVLGCSSSDPEGPCRWHIIHTCSLCTNLSTTGRGGEGGEPRAGKTIHTSTDTLVEASSFFTQEQ</sequence>
<accession>A0A9P7R430</accession>
<dbReference type="AlphaFoldDB" id="A0A9P7R430"/>
<reference evidence="1" key="1">
    <citation type="submission" date="2021-05" db="EMBL/GenBank/DDBJ databases">
        <title>Comparative genomics of three Colletotrichum scovillei strains and genetic complementation revealed genes involved fungal growth and virulence on chili pepper.</title>
        <authorList>
            <person name="Hsieh D.-K."/>
            <person name="Chuang S.-C."/>
            <person name="Chen C.-Y."/>
            <person name="Chao Y.-T."/>
            <person name="Lu M.-Y.J."/>
            <person name="Lee M.-H."/>
            <person name="Shih M.-C."/>
        </authorList>
    </citation>
    <scope>NUCLEOTIDE SEQUENCE</scope>
    <source>
        <strain evidence="1">Coll-153</strain>
    </source>
</reference>
<keyword evidence="2" id="KW-1185">Reference proteome</keyword>
<dbReference type="Proteomes" id="UP000699042">
    <property type="component" value="Unassembled WGS sequence"/>
</dbReference>
<protein>
    <submittedName>
        <fullName evidence="1">Uncharacterized protein</fullName>
    </submittedName>
</protein>